<gene>
    <name evidence="1" type="ordered locus">Cagg_0922</name>
</gene>
<proteinExistence type="predicted"/>
<dbReference type="RefSeq" id="WP_012616206.1">
    <property type="nucleotide sequence ID" value="NC_011831.1"/>
</dbReference>
<sequence length="98" mass="11061">MMMSGRCGGVGRQVRRIIGIVDDDDDVGATHRVAPTPIRPVRWYVVGMPHHGRGIGWIVDDDDDVWATHRVAPTPIRPVRWYVVGMPNHGRGIGWIWE</sequence>
<dbReference type="EMBL" id="CP001337">
    <property type="protein sequence ID" value="ACL23840.1"/>
    <property type="molecule type" value="Genomic_DNA"/>
</dbReference>
<evidence type="ECO:0000313" key="2">
    <source>
        <dbReference type="Proteomes" id="UP000002508"/>
    </source>
</evidence>
<reference evidence="1" key="1">
    <citation type="submission" date="2008-12" db="EMBL/GenBank/DDBJ databases">
        <title>Complete sequence of Chloroflexus aggregans DSM 9485.</title>
        <authorList>
            <consortium name="US DOE Joint Genome Institute"/>
            <person name="Lucas S."/>
            <person name="Copeland A."/>
            <person name="Lapidus A."/>
            <person name="Glavina del Rio T."/>
            <person name="Dalin E."/>
            <person name="Tice H."/>
            <person name="Pitluck S."/>
            <person name="Foster B."/>
            <person name="Larimer F."/>
            <person name="Land M."/>
            <person name="Hauser L."/>
            <person name="Kyrpides N."/>
            <person name="Mikhailova N."/>
            <person name="Bryant D."/>
            <person name="Richardson P."/>
        </authorList>
    </citation>
    <scope>NUCLEOTIDE SEQUENCE</scope>
    <source>
        <strain evidence="1">DSM 9485</strain>
    </source>
</reference>
<name>B8G6A3_CHLAD</name>
<evidence type="ECO:0000313" key="1">
    <source>
        <dbReference type="EMBL" id="ACL23840.1"/>
    </source>
</evidence>
<dbReference type="KEGG" id="cag:Cagg_0922"/>
<dbReference type="Proteomes" id="UP000002508">
    <property type="component" value="Chromosome"/>
</dbReference>
<accession>B8G6A3</accession>
<dbReference type="AlphaFoldDB" id="B8G6A3"/>
<keyword evidence="2" id="KW-1185">Reference proteome</keyword>
<organism evidence="1 2">
    <name type="scientific">Chloroflexus aggregans (strain MD-66 / DSM 9485)</name>
    <dbReference type="NCBI Taxonomy" id="326427"/>
    <lineage>
        <taxon>Bacteria</taxon>
        <taxon>Bacillati</taxon>
        <taxon>Chloroflexota</taxon>
        <taxon>Chloroflexia</taxon>
        <taxon>Chloroflexales</taxon>
        <taxon>Chloroflexineae</taxon>
        <taxon>Chloroflexaceae</taxon>
        <taxon>Chloroflexus</taxon>
    </lineage>
</organism>
<protein>
    <submittedName>
        <fullName evidence="1">Uncharacterized protein</fullName>
    </submittedName>
</protein>
<dbReference type="HOGENOM" id="CLU_2328657_0_0_0"/>